<dbReference type="GO" id="GO:0000976">
    <property type="term" value="F:transcription cis-regulatory region binding"/>
    <property type="evidence" value="ECO:0007669"/>
    <property type="project" value="TreeGrafter"/>
</dbReference>
<protein>
    <submittedName>
        <fullName evidence="8">Response regulator transcription factor</fullName>
    </submittedName>
</protein>
<keyword evidence="5" id="KW-0804">Transcription</keyword>
<evidence type="ECO:0000313" key="8">
    <source>
        <dbReference type="EMBL" id="TDE08759.1"/>
    </source>
</evidence>
<dbReference type="InterPro" id="IPR001789">
    <property type="entry name" value="Sig_transdc_resp-reg_receiver"/>
</dbReference>
<keyword evidence="9" id="KW-1185">Reference proteome</keyword>
<evidence type="ECO:0000256" key="3">
    <source>
        <dbReference type="ARBA" id="ARBA00023015"/>
    </source>
</evidence>
<dbReference type="OrthoDB" id="9812490at2"/>
<keyword evidence="1 6" id="KW-0597">Phosphoprotein</keyword>
<feature type="modified residue" description="4-aspartylphosphate" evidence="6">
    <location>
        <position position="65"/>
    </location>
</feature>
<dbReference type="Proteomes" id="UP000294739">
    <property type="component" value="Unassembled WGS sequence"/>
</dbReference>
<dbReference type="Gene3D" id="3.40.50.2300">
    <property type="match status" value="1"/>
</dbReference>
<dbReference type="FunFam" id="3.40.50.2300:FF:000001">
    <property type="entry name" value="DNA-binding response regulator PhoB"/>
    <property type="match status" value="1"/>
</dbReference>
<feature type="domain" description="Response regulatory" evidence="7">
    <location>
        <begin position="16"/>
        <end position="130"/>
    </location>
</feature>
<dbReference type="InterPro" id="IPR039420">
    <property type="entry name" value="WalR-like"/>
</dbReference>
<evidence type="ECO:0000313" key="9">
    <source>
        <dbReference type="Proteomes" id="UP000294739"/>
    </source>
</evidence>
<dbReference type="GO" id="GO:0006355">
    <property type="term" value="P:regulation of DNA-templated transcription"/>
    <property type="evidence" value="ECO:0007669"/>
    <property type="project" value="TreeGrafter"/>
</dbReference>
<dbReference type="GO" id="GO:0000156">
    <property type="term" value="F:phosphorelay response regulator activity"/>
    <property type="evidence" value="ECO:0007669"/>
    <property type="project" value="TreeGrafter"/>
</dbReference>
<evidence type="ECO:0000256" key="5">
    <source>
        <dbReference type="ARBA" id="ARBA00023163"/>
    </source>
</evidence>
<dbReference type="PANTHER" id="PTHR48111">
    <property type="entry name" value="REGULATOR OF RPOS"/>
    <property type="match status" value="1"/>
</dbReference>
<dbReference type="InterPro" id="IPR011006">
    <property type="entry name" value="CheY-like_superfamily"/>
</dbReference>
<dbReference type="RefSeq" id="WP_131896410.1">
    <property type="nucleotide sequence ID" value="NZ_SMKZ01000022.1"/>
</dbReference>
<dbReference type="PROSITE" id="PS50110">
    <property type="entry name" value="RESPONSE_REGULATORY"/>
    <property type="match status" value="1"/>
</dbReference>
<keyword evidence="4" id="KW-0238">DNA-binding</keyword>
<reference evidence="8 9" key="1">
    <citation type="submission" date="2019-03" db="EMBL/GenBank/DDBJ databases">
        <title>Draft genome sequences of novel Actinobacteria.</title>
        <authorList>
            <person name="Sahin N."/>
            <person name="Ay H."/>
            <person name="Saygin H."/>
        </authorList>
    </citation>
    <scope>NUCLEOTIDE SEQUENCE [LARGE SCALE GENOMIC DNA]</scope>
    <source>
        <strain evidence="8 9">5K138</strain>
    </source>
</reference>
<evidence type="ECO:0000256" key="2">
    <source>
        <dbReference type="ARBA" id="ARBA00023012"/>
    </source>
</evidence>
<evidence type="ECO:0000256" key="4">
    <source>
        <dbReference type="ARBA" id="ARBA00023125"/>
    </source>
</evidence>
<dbReference type="Pfam" id="PF00072">
    <property type="entry name" value="Response_reg"/>
    <property type="match status" value="1"/>
</dbReference>
<keyword evidence="2" id="KW-0902">Two-component regulatory system</keyword>
<dbReference type="SUPFAM" id="SSF52172">
    <property type="entry name" value="CheY-like"/>
    <property type="match status" value="1"/>
</dbReference>
<evidence type="ECO:0000256" key="1">
    <source>
        <dbReference type="ARBA" id="ARBA00022553"/>
    </source>
</evidence>
<dbReference type="InParanoid" id="A0A4R5D5K8"/>
<dbReference type="PANTHER" id="PTHR48111:SF28">
    <property type="entry name" value="TRANSCRIPTIONAL REGULATORY PROTEIN TCRX-RELATED"/>
    <property type="match status" value="1"/>
</dbReference>
<dbReference type="EMBL" id="SMKZ01000022">
    <property type="protein sequence ID" value="TDE08759.1"/>
    <property type="molecule type" value="Genomic_DNA"/>
</dbReference>
<comment type="caution">
    <text evidence="8">The sequence shown here is derived from an EMBL/GenBank/DDBJ whole genome shotgun (WGS) entry which is preliminary data.</text>
</comment>
<gene>
    <name evidence="8" type="ORF">E1269_16450</name>
</gene>
<evidence type="ECO:0000259" key="7">
    <source>
        <dbReference type="PROSITE" id="PS50110"/>
    </source>
</evidence>
<proteinExistence type="predicted"/>
<dbReference type="AlphaFoldDB" id="A0A4R5D5K8"/>
<keyword evidence="3" id="KW-0805">Transcription regulation</keyword>
<accession>A0A4R5D5K8</accession>
<dbReference type="GO" id="GO:0032993">
    <property type="term" value="C:protein-DNA complex"/>
    <property type="evidence" value="ECO:0007669"/>
    <property type="project" value="TreeGrafter"/>
</dbReference>
<dbReference type="GO" id="GO:0005829">
    <property type="term" value="C:cytosol"/>
    <property type="evidence" value="ECO:0007669"/>
    <property type="project" value="TreeGrafter"/>
</dbReference>
<name>A0A4R5D5K8_9ACTN</name>
<evidence type="ECO:0000256" key="6">
    <source>
        <dbReference type="PROSITE-ProRule" id="PRU00169"/>
    </source>
</evidence>
<organism evidence="8 9">
    <name type="scientific">Jiangella asiatica</name>
    <dbReference type="NCBI Taxonomy" id="2530372"/>
    <lineage>
        <taxon>Bacteria</taxon>
        <taxon>Bacillati</taxon>
        <taxon>Actinomycetota</taxon>
        <taxon>Actinomycetes</taxon>
        <taxon>Jiangellales</taxon>
        <taxon>Jiangellaceae</taxon>
        <taxon>Jiangella</taxon>
    </lineage>
</organism>
<sequence length="202" mass="21453">MTEPATLTRADGSPPRVLVVDDEPNLAELLTSALRYEGWVTSTALSGGDAIRATIELAPDAVVLDIMQPDVDGIDVMRRIRTHQPDVPVLFLTARDAVEDRVAGLTPGGDDYVTKPFSLEELVARLRGLDGAPRLRVPAGQSLQRSRSRYVLPSRATPVTVAVPAPAPLSTTRRVATPSCSVVTSLSGGDAFANAVSARWST</sequence>
<dbReference type="SMART" id="SM00448">
    <property type="entry name" value="REC"/>
    <property type="match status" value="1"/>
</dbReference>